<evidence type="ECO:0008006" key="3">
    <source>
        <dbReference type="Google" id="ProtNLM"/>
    </source>
</evidence>
<gene>
    <name evidence="1" type="ORF">MELLADRAFT_59652</name>
</gene>
<dbReference type="AlphaFoldDB" id="F4R8C4"/>
<dbReference type="Gene3D" id="3.80.10.10">
    <property type="entry name" value="Ribonuclease Inhibitor"/>
    <property type="match status" value="1"/>
</dbReference>
<dbReference type="InterPro" id="IPR032675">
    <property type="entry name" value="LRR_dom_sf"/>
</dbReference>
<sequence>MPSSSRTTQLALWREIVSKRHAGTTPVNRHLDFIRRRFDELESNGFIWSKESILGIFLQIGLSESSHGPFSSVDKLLDSRILQGLETSSSEVEEVIRNEEFRHKSHRVGLMDLPVEVFNNIVEHLDCMAKLEAEEIEEKREEGQVMIYGSAGRKPYWTYLHQHPPILNTIQNFSLISRENLQFPTSLPAPIDLWTNDILLRHGSYVQSLSLMLSQNCSVPLGGPVDYDPFYDNLITDFQDDPPIKWISPKNIRDLIDRCPNLSTLRFHFDYDEPFEDEGRRAAFMIDLVPLLASLKQLRHLTLEDDYASTIENEVTSKVIQSLPLLESFTCTGHSTSDDDRKLDNASFGFNLSKLKSLSRLNLCRIDIHDNWCLYNWPRTITELTIHDCWRLLPSTAHGIIQHITPHLRKLDISFYYAVGDDIGAVDPAWNPQIRFSLPVLADLKISPLNATLLDSFQNCLSMSCLQGTYKSLEHCQSLNKILSKAPWPQLKTLVVRPHSEYLSPTEFAHQYQEIEDQLVLLEKYCEQGKIEALILRRTERDW</sequence>
<dbReference type="RefSeq" id="XP_007405101.1">
    <property type="nucleotide sequence ID" value="XM_007405039.1"/>
</dbReference>
<dbReference type="KEGG" id="mlr:MELLADRAFT_59652"/>
<dbReference type="OrthoDB" id="10554836at2759"/>
<protein>
    <recommendedName>
        <fullName evidence="3">F-box domain-containing protein</fullName>
    </recommendedName>
</protein>
<proteinExistence type="predicted"/>
<reference evidence="2" key="1">
    <citation type="journal article" date="2011" name="Proc. Natl. Acad. Sci. U.S.A.">
        <title>Obligate biotrophy features unraveled by the genomic analysis of rust fungi.</title>
        <authorList>
            <person name="Duplessis S."/>
            <person name="Cuomo C.A."/>
            <person name="Lin Y.-C."/>
            <person name="Aerts A."/>
            <person name="Tisserant E."/>
            <person name="Veneault-Fourrey C."/>
            <person name="Joly D.L."/>
            <person name="Hacquard S."/>
            <person name="Amselem J."/>
            <person name="Cantarel B.L."/>
            <person name="Chiu R."/>
            <person name="Coutinho P.M."/>
            <person name="Feau N."/>
            <person name="Field M."/>
            <person name="Frey P."/>
            <person name="Gelhaye E."/>
            <person name="Goldberg J."/>
            <person name="Grabherr M.G."/>
            <person name="Kodira C.D."/>
            <person name="Kohler A."/>
            <person name="Kuees U."/>
            <person name="Lindquist E.A."/>
            <person name="Lucas S.M."/>
            <person name="Mago R."/>
            <person name="Mauceli E."/>
            <person name="Morin E."/>
            <person name="Murat C."/>
            <person name="Pangilinan J.L."/>
            <person name="Park R."/>
            <person name="Pearson M."/>
            <person name="Quesneville H."/>
            <person name="Rouhier N."/>
            <person name="Sakthikumar S."/>
            <person name="Salamov A.A."/>
            <person name="Schmutz J."/>
            <person name="Selles B."/>
            <person name="Shapiro H."/>
            <person name="Tanguay P."/>
            <person name="Tuskan G.A."/>
            <person name="Henrissat B."/>
            <person name="Van de Peer Y."/>
            <person name="Rouze P."/>
            <person name="Ellis J.G."/>
            <person name="Dodds P.N."/>
            <person name="Schein J.E."/>
            <person name="Zhong S."/>
            <person name="Hamelin R.C."/>
            <person name="Grigoriev I.V."/>
            <person name="Szabo L.J."/>
            <person name="Martin F."/>
        </authorList>
    </citation>
    <scope>NUCLEOTIDE SEQUENCE [LARGE SCALE GENOMIC DNA]</scope>
    <source>
        <strain evidence="2">98AG31 / pathotype 3-4-7</strain>
    </source>
</reference>
<dbReference type="InParanoid" id="F4R8C4"/>
<keyword evidence="2" id="KW-1185">Reference proteome</keyword>
<accession>F4R8C4</accession>
<evidence type="ECO:0000313" key="2">
    <source>
        <dbReference type="Proteomes" id="UP000001072"/>
    </source>
</evidence>
<dbReference type="EMBL" id="GL883092">
    <property type="protein sequence ID" value="EGG11466.1"/>
    <property type="molecule type" value="Genomic_DNA"/>
</dbReference>
<dbReference type="GeneID" id="18929398"/>
<evidence type="ECO:0000313" key="1">
    <source>
        <dbReference type="EMBL" id="EGG11466.1"/>
    </source>
</evidence>
<dbReference type="HOGENOM" id="CLU_038719_0_0_1"/>
<dbReference type="SUPFAM" id="SSF52047">
    <property type="entry name" value="RNI-like"/>
    <property type="match status" value="1"/>
</dbReference>
<dbReference type="Proteomes" id="UP000001072">
    <property type="component" value="Unassembled WGS sequence"/>
</dbReference>
<name>F4R8C4_MELLP</name>
<organism evidence="2">
    <name type="scientific">Melampsora larici-populina (strain 98AG31 / pathotype 3-4-7)</name>
    <name type="common">Poplar leaf rust fungus</name>
    <dbReference type="NCBI Taxonomy" id="747676"/>
    <lineage>
        <taxon>Eukaryota</taxon>
        <taxon>Fungi</taxon>
        <taxon>Dikarya</taxon>
        <taxon>Basidiomycota</taxon>
        <taxon>Pucciniomycotina</taxon>
        <taxon>Pucciniomycetes</taxon>
        <taxon>Pucciniales</taxon>
        <taxon>Melampsoraceae</taxon>
        <taxon>Melampsora</taxon>
    </lineage>
</organism>
<dbReference type="VEuPathDB" id="FungiDB:MELLADRAFT_59652"/>